<evidence type="ECO:0000256" key="5">
    <source>
        <dbReference type="ARBA" id="ARBA00022741"/>
    </source>
</evidence>
<comment type="catalytic activity">
    <reaction evidence="1">
        <text>Endonucleolytic cleavage of DNA to give random double-stranded fragments with terminal 5'-phosphates, ATP is simultaneously hydrolyzed.</text>
        <dbReference type="EC" id="3.1.21.3"/>
    </reaction>
</comment>
<reference evidence="12" key="1">
    <citation type="submission" date="2018-06" db="EMBL/GenBank/DDBJ databases">
        <authorList>
            <person name="Zhirakovskaya E."/>
        </authorList>
    </citation>
    <scope>NUCLEOTIDE SEQUENCE</scope>
</reference>
<feature type="domain" description="Restriction endonuclease type I HsdR N-terminal" evidence="11">
    <location>
        <begin position="4"/>
        <end position="132"/>
    </location>
</feature>
<keyword evidence="4" id="KW-0540">Nuclease</keyword>
<dbReference type="AlphaFoldDB" id="A0A3B0WRK4"/>
<gene>
    <name evidence="12" type="ORF">MNBD_GAMMA11-2898</name>
</gene>
<evidence type="ECO:0000256" key="10">
    <source>
        <dbReference type="ARBA" id="ARBA00023125"/>
    </source>
</evidence>
<dbReference type="Pfam" id="PF04313">
    <property type="entry name" value="HSDR_N"/>
    <property type="match status" value="1"/>
</dbReference>
<evidence type="ECO:0000256" key="7">
    <source>
        <dbReference type="ARBA" id="ARBA00022759"/>
    </source>
</evidence>
<keyword evidence="10" id="KW-0238">DNA-binding</keyword>
<dbReference type="GO" id="GO:0009035">
    <property type="term" value="F:type I site-specific deoxyribonuclease activity"/>
    <property type="evidence" value="ECO:0007669"/>
    <property type="project" value="UniProtKB-EC"/>
</dbReference>
<dbReference type="InterPro" id="IPR051268">
    <property type="entry name" value="Type-I_R_enzyme_R_subunit"/>
</dbReference>
<evidence type="ECO:0000256" key="2">
    <source>
        <dbReference type="ARBA" id="ARBA00008598"/>
    </source>
</evidence>
<keyword evidence="7" id="KW-0255">Endonuclease</keyword>
<accession>A0A3B0WRK4</accession>
<organism evidence="12">
    <name type="scientific">hydrothermal vent metagenome</name>
    <dbReference type="NCBI Taxonomy" id="652676"/>
    <lineage>
        <taxon>unclassified sequences</taxon>
        <taxon>metagenomes</taxon>
        <taxon>ecological metagenomes</taxon>
    </lineage>
</organism>
<dbReference type="PANTHER" id="PTHR30195">
    <property type="entry name" value="TYPE I SITE-SPECIFIC DEOXYRIBONUCLEASE PROTEIN SUBUNIT M AND R"/>
    <property type="match status" value="1"/>
</dbReference>
<evidence type="ECO:0000256" key="3">
    <source>
        <dbReference type="ARBA" id="ARBA00012654"/>
    </source>
</evidence>
<sequence>MAIISEDDIEQALLSRIKQAYGYELLNCFTASADDLNDRSNRTDKRHVVLVDRLKKAATSLNPGIPEKSINEAIATIMNRRVGFEPIAVNRELDGLMRDGVPVEYDDENGRSQPGIVKLIDFDTVNNNQFLIHMGRTNVSN</sequence>
<evidence type="ECO:0000313" key="12">
    <source>
        <dbReference type="EMBL" id="VAW57991.1"/>
    </source>
</evidence>
<dbReference type="GO" id="GO:0009307">
    <property type="term" value="P:DNA restriction-modification system"/>
    <property type="evidence" value="ECO:0007669"/>
    <property type="project" value="UniProtKB-KW"/>
</dbReference>
<evidence type="ECO:0000259" key="11">
    <source>
        <dbReference type="Pfam" id="PF04313"/>
    </source>
</evidence>
<name>A0A3B0WRK4_9ZZZZ</name>
<evidence type="ECO:0000256" key="1">
    <source>
        <dbReference type="ARBA" id="ARBA00000851"/>
    </source>
</evidence>
<keyword evidence="9" id="KW-0067">ATP-binding</keyword>
<evidence type="ECO:0000256" key="4">
    <source>
        <dbReference type="ARBA" id="ARBA00022722"/>
    </source>
</evidence>
<evidence type="ECO:0000256" key="6">
    <source>
        <dbReference type="ARBA" id="ARBA00022747"/>
    </source>
</evidence>
<dbReference type="PANTHER" id="PTHR30195:SF15">
    <property type="entry name" value="TYPE I RESTRICTION ENZYME HINDI ENDONUCLEASE SUBUNIT"/>
    <property type="match status" value="1"/>
</dbReference>
<keyword evidence="6" id="KW-0680">Restriction system</keyword>
<evidence type="ECO:0000256" key="9">
    <source>
        <dbReference type="ARBA" id="ARBA00022840"/>
    </source>
</evidence>
<proteinExistence type="inferred from homology"/>
<protein>
    <recommendedName>
        <fullName evidence="3">type I site-specific deoxyribonuclease</fullName>
        <ecNumber evidence="3">3.1.21.3</ecNumber>
    </recommendedName>
</protein>
<comment type="similarity">
    <text evidence="2">Belongs to the HsdR family.</text>
</comment>
<keyword evidence="8 12" id="KW-0378">Hydrolase</keyword>
<dbReference type="InterPro" id="IPR007409">
    <property type="entry name" value="Restrct_endonuc_type1_HsdR_N"/>
</dbReference>
<evidence type="ECO:0000256" key="8">
    <source>
        <dbReference type="ARBA" id="ARBA00022801"/>
    </source>
</evidence>
<dbReference type="EC" id="3.1.21.3" evidence="3"/>
<dbReference type="EMBL" id="UOFG01000008">
    <property type="protein sequence ID" value="VAW57991.1"/>
    <property type="molecule type" value="Genomic_DNA"/>
</dbReference>
<dbReference type="GO" id="GO:0005524">
    <property type="term" value="F:ATP binding"/>
    <property type="evidence" value="ECO:0007669"/>
    <property type="project" value="UniProtKB-KW"/>
</dbReference>
<keyword evidence="5" id="KW-0547">Nucleotide-binding</keyword>
<dbReference type="GO" id="GO:0003677">
    <property type="term" value="F:DNA binding"/>
    <property type="evidence" value="ECO:0007669"/>
    <property type="project" value="UniProtKB-KW"/>
</dbReference>